<name>A0ABM9RMZ2_PARSO</name>
<feature type="non-terminal residue" evidence="1">
    <location>
        <position position="24"/>
    </location>
</feature>
<dbReference type="EMBL" id="LN679998">
    <property type="protein sequence ID" value="CEJ73409.1"/>
    <property type="molecule type" value="Genomic_DNA"/>
</dbReference>
<dbReference type="Proteomes" id="UP000032811">
    <property type="component" value="Chromosome 1"/>
</dbReference>
<reference evidence="1 2" key="1">
    <citation type="submission" date="2014-11" db="EMBL/GenBank/DDBJ databases">
        <authorList>
            <person name="Aslett M.A."/>
            <person name="De Silva N."/>
        </authorList>
    </citation>
    <scope>NUCLEOTIDE SEQUENCE [LARGE SCALE GENOMIC DNA]</scope>
    <source>
        <strain evidence="1 2">ATCC9714</strain>
    </source>
</reference>
<proteinExistence type="predicted"/>
<accession>A0ABM9RMZ2</accession>
<keyword evidence="2" id="KW-1185">Reference proteome</keyword>
<organism evidence="1 2">
    <name type="scientific">Paraclostridium sordellii</name>
    <name type="common">Clostridium sordellii</name>
    <dbReference type="NCBI Taxonomy" id="1505"/>
    <lineage>
        <taxon>Bacteria</taxon>
        <taxon>Bacillati</taxon>
        <taxon>Bacillota</taxon>
        <taxon>Clostridia</taxon>
        <taxon>Peptostreptococcales</taxon>
        <taxon>Peptostreptococcaceae</taxon>
        <taxon>Paraclostridium</taxon>
    </lineage>
</organism>
<evidence type="ECO:0000313" key="2">
    <source>
        <dbReference type="Proteomes" id="UP000032811"/>
    </source>
</evidence>
<evidence type="ECO:0000313" key="1">
    <source>
        <dbReference type="EMBL" id="CEJ73409.1"/>
    </source>
</evidence>
<sequence length="24" mass="2625">MLKFLQRIGKSLMLPIATLPIAGI</sequence>
<protein>
    <submittedName>
        <fullName evidence="1">Uncharacterized protein</fullName>
    </submittedName>
</protein>
<gene>
    <name evidence="1" type="ORF">ATCC9714_12961</name>
</gene>